<reference evidence="2" key="1">
    <citation type="submission" date="2014-09" db="EMBL/GenBank/DDBJ databases">
        <authorList>
            <person name="Mudge J."/>
            <person name="Ramaraj T."/>
            <person name="Lindquist I.E."/>
            <person name="Bharti A.K."/>
            <person name="Sundararajan A."/>
            <person name="Cameron C.T."/>
            <person name="Woodward J.E."/>
            <person name="May G.D."/>
            <person name="Brubaker C."/>
            <person name="Broadhvest J."/>
            <person name="Wilkins T.A."/>
        </authorList>
    </citation>
    <scope>NUCLEOTIDE SEQUENCE</scope>
    <source>
        <strain evidence="2">cv. AKA8401</strain>
    </source>
</reference>
<proteinExistence type="predicted"/>
<gene>
    <name evidence="1" type="ORF">F383_07430</name>
</gene>
<sequence>MVNTIPTFHNSVWMIPYVRFTLCHGSTIVFSVNSSCH</sequence>
<accession>A0A0B0NKS4</accession>
<evidence type="ECO:0000313" key="2">
    <source>
        <dbReference type="Proteomes" id="UP000032142"/>
    </source>
</evidence>
<dbReference type="AlphaFoldDB" id="A0A0B0NKS4"/>
<dbReference type="EMBL" id="KN403093">
    <property type="protein sequence ID" value="KHG15158.1"/>
    <property type="molecule type" value="Genomic_DNA"/>
</dbReference>
<evidence type="ECO:0000313" key="1">
    <source>
        <dbReference type="EMBL" id="KHG15158.1"/>
    </source>
</evidence>
<dbReference type="Proteomes" id="UP000032142">
    <property type="component" value="Unassembled WGS sequence"/>
</dbReference>
<keyword evidence="2" id="KW-1185">Reference proteome</keyword>
<organism evidence="1 2">
    <name type="scientific">Gossypium arboreum</name>
    <name type="common">Tree cotton</name>
    <name type="synonym">Gossypium nanking</name>
    <dbReference type="NCBI Taxonomy" id="29729"/>
    <lineage>
        <taxon>Eukaryota</taxon>
        <taxon>Viridiplantae</taxon>
        <taxon>Streptophyta</taxon>
        <taxon>Embryophyta</taxon>
        <taxon>Tracheophyta</taxon>
        <taxon>Spermatophyta</taxon>
        <taxon>Magnoliopsida</taxon>
        <taxon>eudicotyledons</taxon>
        <taxon>Gunneridae</taxon>
        <taxon>Pentapetalae</taxon>
        <taxon>rosids</taxon>
        <taxon>malvids</taxon>
        <taxon>Malvales</taxon>
        <taxon>Malvaceae</taxon>
        <taxon>Malvoideae</taxon>
        <taxon>Gossypium</taxon>
    </lineage>
</organism>
<protein>
    <submittedName>
        <fullName evidence="1">Uncharacterized protein</fullName>
    </submittedName>
</protein>
<name>A0A0B0NKS4_GOSAR</name>